<feature type="transmembrane region" description="Helical" evidence="1">
    <location>
        <begin position="387"/>
        <end position="407"/>
    </location>
</feature>
<accession>A0A6N8KUR2</accession>
<sequence length="426" mass="48174">MSSVFIDKAPSPLAIIPYYATASLFFLVFSILFLITGSDILAHYFHPQVLAMVHTLALGWITMIILGAVHQLLPVITENHLYSNKLAVLCYVLLTSGTLLLISSFWLFATNWLMILAGSLICLSSFLFFFNVWMTTKDQEHSAIFNTFFLFSSFWFCFTTTVGLLLAINLAYNFIPRNHLEILKLHAHAGLAGWFLQLVTGASAKLIPMFILGKSNKNWMLYAALTFQNVGLALFLARGYNHQIGMDSLAYAVIVGIGIAFWLVYLWDAKKQSLRKKIDFPMQHSFSSFLFLILGLFSLPMVLNQPSGHWISTYGVWIFLGWLSGIILGMTFKTLPFIIWNLKYKDINGMEKIPMPKDLYNQKLLKVQYYLFLSSMLVLSLGTIGKIKLLIVIASILWVALASLYLINVAKIIFHKRTVAYGTATH</sequence>
<evidence type="ECO:0000256" key="1">
    <source>
        <dbReference type="SAM" id="Phobius"/>
    </source>
</evidence>
<feature type="transmembrane region" description="Helical" evidence="1">
    <location>
        <begin position="315"/>
        <end position="342"/>
    </location>
</feature>
<feature type="transmembrane region" description="Helical" evidence="1">
    <location>
        <begin position="12"/>
        <end position="35"/>
    </location>
</feature>
<proteinExistence type="predicted"/>
<dbReference type="AlphaFoldDB" id="A0A6N8KUR2"/>
<keyword evidence="1" id="KW-0812">Transmembrane</keyword>
<feature type="transmembrane region" description="Helical" evidence="1">
    <location>
        <begin position="148"/>
        <end position="172"/>
    </location>
</feature>
<feature type="transmembrane region" description="Helical" evidence="1">
    <location>
        <begin position="249"/>
        <end position="266"/>
    </location>
</feature>
<feature type="transmembrane region" description="Helical" evidence="1">
    <location>
        <begin position="363"/>
        <end position="381"/>
    </location>
</feature>
<keyword evidence="1" id="KW-1133">Transmembrane helix</keyword>
<feature type="transmembrane region" description="Helical" evidence="1">
    <location>
        <begin position="115"/>
        <end position="136"/>
    </location>
</feature>
<dbReference type="InterPro" id="IPR036927">
    <property type="entry name" value="Cyt_c_oxase-like_su1_sf"/>
</dbReference>
<reference evidence="2 3" key="1">
    <citation type="submission" date="2019-12" db="EMBL/GenBank/DDBJ databases">
        <authorList>
            <person name="Dong K."/>
        </authorList>
    </citation>
    <scope>NUCLEOTIDE SEQUENCE [LARGE SCALE GENOMIC DNA]</scope>
    <source>
        <strain evidence="2 3">JCM 31225</strain>
    </source>
</reference>
<name>A0A6N8KUR2_9SPHI</name>
<organism evidence="2 3">
    <name type="scientific">Sphingobacterium humi</name>
    <dbReference type="NCBI Taxonomy" id="1796905"/>
    <lineage>
        <taxon>Bacteria</taxon>
        <taxon>Pseudomonadati</taxon>
        <taxon>Bacteroidota</taxon>
        <taxon>Sphingobacteriia</taxon>
        <taxon>Sphingobacteriales</taxon>
        <taxon>Sphingobacteriaceae</taxon>
        <taxon>Sphingobacterium</taxon>
    </lineage>
</organism>
<dbReference type="Gene3D" id="1.20.210.10">
    <property type="entry name" value="Cytochrome c oxidase-like, subunit I domain"/>
    <property type="match status" value="1"/>
</dbReference>
<feature type="transmembrane region" description="Helical" evidence="1">
    <location>
        <begin position="55"/>
        <end position="76"/>
    </location>
</feature>
<feature type="transmembrane region" description="Helical" evidence="1">
    <location>
        <begin position="88"/>
        <end position="109"/>
    </location>
</feature>
<protein>
    <recommendedName>
        <fullName evidence="4">Cytochrome C oxidase subunit I</fullName>
    </recommendedName>
</protein>
<dbReference type="Proteomes" id="UP000435036">
    <property type="component" value="Unassembled WGS sequence"/>
</dbReference>
<dbReference type="OrthoDB" id="5245199at2"/>
<dbReference type="RefSeq" id="WP_160367741.1">
    <property type="nucleotide sequence ID" value="NZ_WSQA01000002.1"/>
</dbReference>
<evidence type="ECO:0008006" key="4">
    <source>
        <dbReference type="Google" id="ProtNLM"/>
    </source>
</evidence>
<keyword evidence="3" id="KW-1185">Reference proteome</keyword>
<feature type="transmembrane region" description="Helical" evidence="1">
    <location>
        <begin position="219"/>
        <end position="237"/>
    </location>
</feature>
<dbReference type="EMBL" id="WSQA01000002">
    <property type="protein sequence ID" value="MVZ61095.1"/>
    <property type="molecule type" value="Genomic_DNA"/>
</dbReference>
<feature type="transmembrane region" description="Helical" evidence="1">
    <location>
        <begin position="286"/>
        <end position="303"/>
    </location>
</feature>
<evidence type="ECO:0000313" key="3">
    <source>
        <dbReference type="Proteomes" id="UP000435036"/>
    </source>
</evidence>
<comment type="caution">
    <text evidence="2">The sequence shown here is derived from an EMBL/GenBank/DDBJ whole genome shotgun (WGS) entry which is preliminary data.</text>
</comment>
<feature type="transmembrane region" description="Helical" evidence="1">
    <location>
        <begin position="192"/>
        <end position="212"/>
    </location>
</feature>
<dbReference type="SUPFAM" id="SSF81442">
    <property type="entry name" value="Cytochrome c oxidase subunit I-like"/>
    <property type="match status" value="1"/>
</dbReference>
<gene>
    <name evidence="2" type="ORF">GQF63_03570</name>
</gene>
<keyword evidence="1" id="KW-0472">Membrane</keyword>
<evidence type="ECO:0000313" key="2">
    <source>
        <dbReference type="EMBL" id="MVZ61095.1"/>
    </source>
</evidence>